<accession>A0A5B7GND4</accession>
<evidence type="ECO:0000256" key="1">
    <source>
        <dbReference type="SAM" id="MobiDB-lite"/>
    </source>
</evidence>
<comment type="caution">
    <text evidence="2">The sequence shown here is derived from an EMBL/GenBank/DDBJ whole genome shotgun (WGS) entry which is preliminary data.</text>
</comment>
<organism evidence="2 3">
    <name type="scientific">Portunus trituberculatus</name>
    <name type="common">Swimming crab</name>
    <name type="synonym">Neptunus trituberculatus</name>
    <dbReference type="NCBI Taxonomy" id="210409"/>
    <lineage>
        <taxon>Eukaryota</taxon>
        <taxon>Metazoa</taxon>
        <taxon>Ecdysozoa</taxon>
        <taxon>Arthropoda</taxon>
        <taxon>Crustacea</taxon>
        <taxon>Multicrustacea</taxon>
        <taxon>Malacostraca</taxon>
        <taxon>Eumalacostraca</taxon>
        <taxon>Eucarida</taxon>
        <taxon>Decapoda</taxon>
        <taxon>Pleocyemata</taxon>
        <taxon>Brachyura</taxon>
        <taxon>Eubrachyura</taxon>
        <taxon>Portunoidea</taxon>
        <taxon>Portunidae</taxon>
        <taxon>Portuninae</taxon>
        <taxon>Portunus</taxon>
    </lineage>
</organism>
<gene>
    <name evidence="2" type="ORF">E2C01_053009</name>
</gene>
<dbReference type="EMBL" id="VSRR010016166">
    <property type="protein sequence ID" value="MPC58995.1"/>
    <property type="molecule type" value="Genomic_DNA"/>
</dbReference>
<dbReference type="Proteomes" id="UP000324222">
    <property type="component" value="Unassembled WGS sequence"/>
</dbReference>
<sequence length="63" mass="7032">MRQRSARSAVITNSTKVTQRAREAQRSTDKGADGTYQGEGQTGPEAPLEAYTPRCCRRERKDC</sequence>
<evidence type="ECO:0000313" key="3">
    <source>
        <dbReference type="Proteomes" id="UP000324222"/>
    </source>
</evidence>
<feature type="compositionally biased region" description="Basic and acidic residues" evidence="1">
    <location>
        <begin position="20"/>
        <end position="32"/>
    </location>
</feature>
<dbReference type="AlphaFoldDB" id="A0A5B7GND4"/>
<reference evidence="2 3" key="1">
    <citation type="submission" date="2019-05" db="EMBL/GenBank/DDBJ databases">
        <title>Another draft genome of Portunus trituberculatus and its Hox gene families provides insights of decapod evolution.</title>
        <authorList>
            <person name="Jeong J.-H."/>
            <person name="Song I."/>
            <person name="Kim S."/>
            <person name="Choi T."/>
            <person name="Kim D."/>
            <person name="Ryu S."/>
            <person name="Kim W."/>
        </authorList>
    </citation>
    <scope>NUCLEOTIDE SEQUENCE [LARGE SCALE GENOMIC DNA]</scope>
    <source>
        <tissue evidence="2">Muscle</tissue>
    </source>
</reference>
<name>A0A5B7GND4_PORTR</name>
<proteinExistence type="predicted"/>
<protein>
    <submittedName>
        <fullName evidence="2">Uncharacterized protein</fullName>
    </submittedName>
</protein>
<feature type="region of interest" description="Disordered" evidence="1">
    <location>
        <begin position="1"/>
        <end position="51"/>
    </location>
</feature>
<keyword evidence="3" id="KW-1185">Reference proteome</keyword>
<evidence type="ECO:0000313" key="2">
    <source>
        <dbReference type="EMBL" id="MPC58995.1"/>
    </source>
</evidence>